<dbReference type="RefSeq" id="WP_006713274.1">
    <property type="nucleotide sequence ID" value="NZ_AEEC02000036.1"/>
</dbReference>
<sequence>MKLLEQLREQVASLGEIRRAWFTSFNLNIPFFETHLLSALLGTDTPANRLDYENMQWMLADSKMDARIFCDARMLEADQLKRTAIPIHGILPQRLGRKVFQSKSIFHPKVILLEDKQGRMVLGAGSANLSVDGWGRNQEVFRFLPVCTSQQRDQIAAFFSPLSEAAGLGPFEKFKAIYHGEDDAWRFVHSFQDKVFLQQLTAGLTVQRLSVWSPYFSRDLPALLDKLRPVVGEQAVFSLVPDRRENHYVPTRWTPRIAELQEPSDRQDQQEVLSFHARPTARDARTDFTHAKIWLASSGKQARMAVGSWNFTGRGCASLDCRNIEAGIVFDVNARTDITGARELLQSDAFSDNAALDADALDLQDYPLPFDLFVVYDWEKCAYAITGKCDRRFDAGVYTLRLPGVSKRQSLYSMTNLRGDTIPLAALALEPDDDGVLLADHSYEVWQGGEMRYRGLIQEVNVKYRRGQGYDSLKDLLNDLVDGADPERSSNTRLREALRHQPVPGEEETWVPPAVDSQGMSYFRLFHAFAQFRARLAAPSRAALEHMLFVSPGCLQELVSKVDEQIKQDGNAVFNWFLLQETHALYRAACAAYDATREKYQSKAPPDNYRWRSLWLDPHSVRLPRELGRKPTMKQILDVCNYEA</sequence>
<comment type="caution">
    <text evidence="1">The sequence shown here is derived from an EMBL/GenBank/DDBJ whole genome shotgun (WGS) entry which is preliminary data.</text>
</comment>
<dbReference type="Gene3D" id="3.30.870.10">
    <property type="entry name" value="Endonuclease Chain A"/>
    <property type="match status" value="2"/>
</dbReference>
<evidence type="ECO:0000313" key="2">
    <source>
        <dbReference type="Proteomes" id="UP000006772"/>
    </source>
</evidence>
<proteinExistence type="predicted"/>
<dbReference type="AlphaFoldDB" id="A0AAI9IBH8"/>
<evidence type="ECO:0000313" key="1">
    <source>
        <dbReference type="EMBL" id="EOA02929.1"/>
    </source>
</evidence>
<name>A0AAI9IBH8_9BURK</name>
<accession>A0AAI9IBH8</accession>
<dbReference type="EMBL" id="AEEC02000036">
    <property type="protein sequence ID" value="EOA02929.1"/>
    <property type="molecule type" value="Genomic_DNA"/>
</dbReference>
<protein>
    <recommendedName>
        <fullName evidence="3">PLD phosphodiesterase domain-containing protein</fullName>
    </recommendedName>
</protein>
<reference evidence="1 2" key="1">
    <citation type="journal article" date="2013" name="Front. Microbiol.">
        <title>The genome of the endophytic bacterium H. frisingense GSF30(T) identifies diverse strategies in the Herbaspirillum genus to interact with plants.</title>
        <authorList>
            <person name="Straub D."/>
            <person name="Rothballer M."/>
            <person name="Hartmann A."/>
            <person name="Ludewig U."/>
        </authorList>
    </citation>
    <scope>NUCLEOTIDE SEQUENCE [LARGE SCALE GENOMIC DNA]</scope>
    <source>
        <strain evidence="1 2">GSF30</strain>
    </source>
</reference>
<organism evidence="1 2">
    <name type="scientific">Herbaspirillum frisingense GSF30</name>
    <dbReference type="NCBI Taxonomy" id="864073"/>
    <lineage>
        <taxon>Bacteria</taxon>
        <taxon>Pseudomonadati</taxon>
        <taxon>Pseudomonadota</taxon>
        <taxon>Betaproteobacteria</taxon>
        <taxon>Burkholderiales</taxon>
        <taxon>Oxalobacteraceae</taxon>
        <taxon>Herbaspirillum</taxon>
    </lineage>
</organism>
<gene>
    <name evidence="1" type="ORF">HFRIS_019995</name>
</gene>
<dbReference type="Proteomes" id="UP000006772">
    <property type="component" value="Unassembled WGS sequence"/>
</dbReference>
<evidence type="ECO:0008006" key="3">
    <source>
        <dbReference type="Google" id="ProtNLM"/>
    </source>
</evidence>